<dbReference type="PANTHER" id="PTHR33169:SF14">
    <property type="entry name" value="TRANSCRIPTIONAL REGULATOR RV3488"/>
    <property type="match status" value="1"/>
</dbReference>
<feature type="domain" description="Transcription regulator PadR N-terminal" evidence="1">
    <location>
        <begin position="22"/>
        <end position="92"/>
    </location>
</feature>
<dbReference type="InterPro" id="IPR036390">
    <property type="entry name" value="WH_DNA-bd_sf"/>
</dbReference>
<evidence type="ECO:0000259" key="1">
    <source>
        <dbReference type="Pfam" id="PF03551"/>
    </source>
</evidence>
<proteinExistence type="predicted"/>
<sequence>MQNMTADVGAQIRKGVVEYCALGILSREPMYGWRLSEELVERGMIASIGTLYPVLGRLKDRGLITSYAGESGSGPVRKYYKLTPAGEAELSEFRRQWEPFTRSVQDIVAGDDA</sequence>
<dbReference type="Proteomes" id="UP000190857">
    <property type="component" value="Unassembled WGS sequence"/>
</dbReference>
<dbReference type="InterPro" id="IPR036388">
    <property type="entry name" value="WH-like_DNA-bd_sf"/>
</dbReference>
<gene>
    <name evidence="2" type="ORF">SAMN06309945_2763</name>
</gene>
<protein>
    <submittedName>
        <fullName evidence="2">Transcriptional regulator, PadR family</fullName>
    </submittedName>
</protein>
<dbReference type="SUPFAM" id="SSF46785">
    <property type="entry name" value="Winged helix' DNA-binding domain"/>
    <property type="match status" value="1"/>
</dbReference>
<dbReference type="AlphaFoldDB" id="A0A1T5KZY9"/>
<evidence type="ECO:0000313" key="3">
    <source>
        <dbReference type="Proteomes" id="UP000190857"/>
    </source>
</evidence>
<dbReference type="InterPro" id="IPR005149">
    <property type="entry name" value="Tscrpt_reg_PadR_N"/>
</dbReference>
<dbReference type="STRING" id="123320.SAMN06309945_2763"/>
<dbReference type="EMBL" id="FUZP01000003">
    <property type="protein sequence ID" value="SKC69210.1"/>
    <property type="molecule type" value="Genomic_DNA"/>
</dbReference>
<accession>A0A1T5KZY9</accession>
<reference evidence="2 3" key="1">
    <citation type="submission" date="2017-02" db="EMBL/GenBank/DDBJ databases">
        <authorList>
            <person name="Peterson S.W."/>
        </authorList>
    </citation>
    <scope>NUCLEOTIDE SEQUENCE [LARGE SCALE GENOMIC DNA]</scope>
    <source>
        <strain evidence="2 3">VKM Ac-2059</strain>
    </source>
</reference>
<evidence type="ECO:0000313" key="2">
    <source>
        <dbReference type="EMBL" id="SKC69210.1"/>
    </source>
</evidence>
<dbReference type="PANTHER" id="PTHR33169">
    <property type="entry name" value="PADR-FAMILY TRANSCRIPTIONAL REGULATOR"/>
    <property type="match status" value="1"/>
</dbReference>
<dbReference type="Gene3D" id="1.10.10.10">
    <property type="entry name" value="Winged helix-like DNA-binding domain superfamily/Winged helix DNA-binding domain"/>
    <property type="match status" value="1"/>
</dbReference>
<organism evidence="2 3">
    <name type="scientific">Okibacterium fritillariae</name>
    <dbReference type="NCBI Taxonomy" id="123320"/>
    <lineage>
        <taxon>Bacteria</taxon>
        <taxon>Bacillati</taxon>
        <taxon>Actinomycetota</taxon>
        <taxon>Actinomycetes</taxon>
        <taxon>Micrococcales</taxon>
        <taxon>Microbacteriaceae</taxon>
        <taxon>Okibacterium</taxon>
    </lineage>
</organism>
<dbReference type="InterPro" id="IPR052509">
    <property type="entry name" value="Metal_resp_DNA-bind_regulator"/>
</dbReference>
<name>A0A1T5KZY9_9MICO</name>
<dbReference type="Pfam" id="PF03551">
    <property type="entry name" value="PadR"/>
    <property type="match status" value="1"/>
</dbReference>
<keyword evidence="3" id="KW-1185">Reference proteome</keyword>